<accession>A0A9X3AZD8</accession>
<dbReference type="Gene3D" id="3.40.140.10">
    <property type="entry name" value="Cytidine Deaminase, domain 2"/>
    <property type="match status" value="1"/>
</dbReference>
<dbReference type="GO" id="GO:0006508">
    <property type="term" value="P:proteolysis"/>
    <property type="evidence" value="ECO:0007669"/>
    <property type="project" value="UniProtKB-KW"/>
</dbReference>
<evidence type="ECO:0000313" key="7">
    <source>
        <dbReference type="EMBL" id="MCT8989599.1"/>
    </source>
</evidence>
<dbReference type="Pfam" id="PF14464">
    <property type="entry name" value="Prok-JAB"/>
    <property type="match status" value="1"/>
</dbReference>
<proteinExistence type="predicted"/>
<reference evidence="7" key="1">
    <citation type="submission" date="2022-08" db="EMBL/GenBank/DDBJ databases">
        <title>Chelativorans sichuanense sp. nov., a paraffin oil-degrading bacterium isolated from a mixture of oil-based drill cuttings and paddy soil.</title>
        <authorList>
            <person name="Yu J."/>
            <person name="Liu H."/>
            <person name="Chen Q."/>
        </authorList>
    </citation>
    <scope>NUCLEOTIDE SEQUENCE</scope>
    <source>
        <strain evidence="7">SCAU 2101</strain>
    </source>
</reference>
<dbReference type="GO" id="GO:0008237">
    <property type="term" value="F:metallopeptidase activity"/>
    <property type="evidence" value="ECO:0007669"/>
    <property type="project" value="UniProtKB-KW"/>
</dbReference>
<protein>
    <submittedName>
        <fullName evidence="7">Mov34/MPN/PAD-1 family protein</fullName>
    </submittedName>
</protein>
<feature type="domain" description="JAB" evidence="6">
    <location>
        <begin position="9"/>
        <end position="121"/>
    </location>
</feature>
<dbReference type="EMBL" id="JAODNV010000005">
    <property type="protein sequence ID" value="MCT8989599.1"/>
    <property type="molecule type" value="Genomic_DNA"/>
</dbReference>
<evidence type="ECO:0000256" key="1">
    <source>
        <dbReference type="ARBA" id="ARBA00022670"/>
    </source>
</evidence>
<dbReference type="InterPro" id="IPR028090">
    <property type="entry name" value="JAB_dom_prok"/>
</dbReference>
<comment type="caution">
    <text evidence="7">The sequence shown here is derived from an EMBL/GenBank/DDBJ whole genome shotgun (WGS) entry which is preliminary data.</text>
</comment>
<gene>
    <name evidence="7" type="ORF">NYR54_04710</name>
</gene>
<keyword evidence="1" id="KW-0645">Protease</keyword>
<evidence type="ECO:0000256" key="4">
    <source>
        <dbReference type="ARBA" id="ARBA00022833"/>
    </source>
</evidence>
<dbReference type="SUPFAM" id="SSF102712">
    <property type="entry name" value="JAB1/MPN domain"/>
    <property type="match status" value="1"/>
</dbReference>
<keyword evidence="2" id="KW-0479">Metal-binding</keyword>
<dbReference type="GO" id="GO:0046872">
    <property type="term" value="F:metal ion binding"/>
    <property type="evidence" value="ECO:0007669"/>
    <property type="project" value="UniProtKB-KW"/>
</dbReference>
<keyword evidence="8" id="KW-1185">Reference proteome</keyword>
<keyword evidence="4" id="KW-0862">Zinc</keyword>
<evidence type="ECO:0000256" key="3">
    <source>
        <dbReference type="ARBA" id="ARBA00022801"/>
    </source>
</evidence>
<sequence length="151" mass="17220">MQVSLPFEVRNRIKALLRTAGRREIGGILMGEQLEPGRFRIVDFSVDTISGTAAHFVRSPEHHGEALQAFFERTGYAFGRFNYLGEWHSHPCFPARPSQEDVQSMEELVHGERDIHFALLLIVRLRWMVCLDYSATVFIRHGNPQPVAVSS</sequence>
<keyword evidence="3" id="KW-0378">Hydrolase</keyword>
<dbReference type="AlphaFoldDB" id="A0A9X3AZD8"/>
<name>A0A9X3AZD8_9HYPH</name>
<organism evidence="7 8">
    <name type="scientific">Chelativorans petroleitrophicus</name>
    <dbReference type="NCBI Taxonomy" id="2975484"/>
    <lineage>
        <taxon>Bacteria</taxon>
        <taxon>Pseudomonadati</taxon>
        <taxon>Pseudomonadota</taxon>
        <taxon>Alphaproteobacteria</taxon>
        <taxon>Hyphomicrobiales</taxon>
        <taxon>Phyllobacteriaceae</taxon>
        <taxon>Chelativorans</taxon>
    </lineage>
</organism>
<evidence type="ECO:0000256" key="2">
    <source>
        <dbReference type="ARBA" id="ARBA00022723"/>
    </source>
</evidence>
<evidence type="ECO:0000256" key="5">
    <source>
        <dbReference type="ARBA" id="ARBA00023049"/>
    </source>
</evidence>
<dbReference type="RefSeq" id="WP_261514416.1">
    <property type="nucleotide sequence ID" value="NZ_JAODNV010000005.1"/>
</dbReference>
<evidence type="ECO:0000259" key="6">
    <source>
        <dbReference type="Pfam" id="PF14464"/>
    </source>
</evidence>
<dbReference type="Proteomes" id="UP001149009">
    <property type="component" value="Unassembled WGS sequence"/>
</dbReference>
<evidence type="ECO:0000313" key="8">
    <source>
        <dbReference type="Proteomes" id="UP001149009"/>
    </source>
</evidence>
<keyword evidence="5" id="KW-0482">Metalloprotease</keyword>